<feature type="compositionally biased region" description="Low complexity" evidence="1">
    <location>
        <begin position="228"/>
        <end position="247"/>
    </location>
</feature>
<feature type="region of interest" description="Disordered" evidence="1">
    <location>
        <begin position="228"/>
        <end position="275"/>
    </location>
</feature>
<name>A0A2W1JJ39_9CYAN</name>
<sequence>MIAVAELLNKDRLPGNYFAPDAYVQGDFELGLLENRQGNRLIALPDTLLQALYSSLREEVGPSAGLVMFQCGHWWGKYFYRRFAEEISTYYDKPLAEMEMVEFLQCLKQCWKTYGWGNLNLEFKHYAQGFIIATVENSAFAAVQQSDESPAERPTCHAEAGLLSTFFSQLTGQELHCVQTTCESMGAPENTFILGLEERLKVAETGIEEQQDHDTIMMRLGLDQAEISEPASEPSPESLMPEASMESIETPAEMPDAAAESLMPEPEDSVEMAEADMVPSSMAEAEAPAEIAAIEEPVIAAAESFMPEPETAIEMAEMPAPAEPEAATEEPPTLDSVEASEMLADLPDLDSLDFSTDISEEIADTAAPAEAEQPDAITEEATDISAPEMTEEPQEMSGEITDTAAPVELEQLGSMTEEASDVSMPEMVAEPQDESQESDLSPDSLEALGNLAELADLERLAGLDELENLGA</sequence>
<organism evidence="3 4">
    <name type="scientific">Acaryochloris thomasi RCC1774</name>
    <dbReference type="NCBI Taxonomy" id="1764569"/>
    <lineage>
        <taxon>Bacteria</taxon>
        <taxon>Bacillati</taxon>
        <taxon>Cyanobacteriota</taxon>
        <taxon>Cyanophyceae</taxon>
        <taxon>Acaryochloridales</taxon>
        <taxon>Acaryochloridaceae</taxon>
        <taxon>Acaryochloris</taxon>
        <taxon>Acaryochloris thomasi</taxon>
    </lineage>
</organism>
<evidence type="ECO:0000256" key="1">
    <source>
        <dbReference type="SAM" id="MobiDB-lite"/>
    </source>
</evidence>
<dbReference type="RefSeq" id="WP_110986057.1">
    <property type="nucleotide sequence ID" value="NZ_CAWNWM010000005.1"/>
</dbReference>
<dbReference type="Gene3D" id="3.30.1380.20">
    <property type="entry name" value="Trafficking protein particle complex subunit 3"/>
    <property type="match status" value="1"/>
</dbReference>
<dbReference type="PANTHER" id="PTHR35090">
    <property type="entry name" value="DNA-DIRECTED RNA POLYMERASE SUBUNIT I"/>
    <property type="match status" value="1"/>
</dbReference>
<dbReference type="InterPro" id="IPR004096">
    <property type="entry name" value="V4R"/>
</dbReference>
<gene>
    <name evidence="3" type="ORF">C1752_02096</name>
</gene>
<feature type="region of interest" description="Disordered" evidence="1">
    <location>
        <begin position="411"/>
        <end position="447"/>
    </location>
</feature>
<dbReference type="Pfam" id="PF02830">
    <property type="entry name" value="V4R"/>
    <property type="match status" value="1"/>
</dbReference>
<reference evidence="3 4" key="1">
    <citation type="journal article" date="2018" name="Sci. Rep.">
        <title>A novel species of the marine cyanobacterium Acaryochloris with a unique pigment content and lifestyle.</title>
        <authorList>
            <person name="Partensky F."/>
            <person name="Six C."/>
            <person name="Ratin M."/>
            <person name="Garczarek L."/>
            <person name="Vaulot D."/>
            <person name="Probert I."/>
            <person name="Calteau A."/>
            <person name="Gourvil P."/>
            <person name="Marie D."/>
            <person name="Grebert T."/>
            <person name="Bouchier C."/>
            <person name="Le Panse S."/>
            <person name="Gachenot M."/>
            <person name="Rodriguez F."/>
            <person name="Garrido J.L."/>
        </authorList>
    </citation>
    <scope>NUCLEOTIDE SEQUENCE [LARGE SCALE GENOMIC DNA]</scope>
    <source>
        <strain evidence="3 4">RCC1774</strain>
    </source>
</reference>
<evidence type="ECO:0000313" key="4">
    <source>
        <dbReference type="Proteomes" id="UP000248857"/>
    </source>
</evidence>
<evidence type="ECO:0000313" key="3">
    <source>
        <dbReference type="EMBL" id="PZD73448.1"/>
    </source>
</evidence>
<dbReference type="OrthoDB" id="421300at2"/>
<dbReference type="SUPFAM" id="SSF111126">
    <property type="entry name" value="Ligand-binding domain in the NO signalling and Golgi transport"/>
    <property type="match status" value="1"/>
</dbReference>
<protein>
    <submittedName>
        <fullName evidence="3">Photosystem II assembly protein</fullName>
    </submittedName>
</protein>
<feature type="compositionally biased region" description="Acidic residues" evidence="1">
    <location>
        <begin position="265"/>
        <end position="274"/>
    </location>
</feature>
<comment type="caution">
    <text evidence="3">The sequence shown here is derived from an EMBL/GenBank/DDBJ whole genome shotgun (WGS) entry which is preliminary data.</text>
</comment>
<feature type="domain" description="4-vinyl reductase 4VR" evidence="2">
    <location>
        <begin position="134"/>
        <end position="196"/>
    </location>
</feature>
<dbReference type="AlphaFoldDB" id="A0A2W1JJ39"/>
<dbReference type="EMBL" id="PQWO01000005">
    <property type="protein sequence ID" value="PZD73448.1"/>
    <property type="molecule type" value="Genomic_DNA"/>
</dbReference>
<accession>A0A2W1JJ39</accession>
<dbReference type="PANTHER" id="PTHR35090:SF1">
    <property type="entry name" value="SLR0144 PROTEIN"/>
    <property type="match status" value="1"/>
</dbReference>
<dbReference type="Proteomes" id="UP000248857">
    <property type="component" value="Unassembled WGS sequence"/>
</dbReference>
<dbReference type="SMART" id="SM00989">
    <property type="entry name" value="V4R"/>
    <property type="match status" value="1"/>
</dbReference>
<evidence type="ECO:0000259" key="2">
    <source>
        <dbReference type="SMART" id="SM00989"/>
    </source>
</evidence>
<keyword evidence="4" id="KW-1185">Reference proteome</keyword>
<dbReference type="InterPro" id="IPR024096">
    <property type="entry name" value="NO_sig/Golgi_transp_ligand-bd"/>
</dbReference>
<proteinExistence type="predicted"/>